<evidence type="ECO:0000256" key="3">
    <source>
        <dbReference type="ARBA" id="ARBA00022553"/>
    </source>
</evidence>
<dbReference type="SMART" id="SM00387">
    <property type="entry name" value="HATPase_c"/>
    <property type="match status" value="1"/>
</dbReference>
<feature type="transmembrane region" description="Helical" evidence="7">
    <location>
        <begin position="21"/>
        <end position="38"/>
    </location>
</feature>
<evidence type="ECO:0000256" key="5">
    <source>
        <dbReference type="ARBA" id="ARBA00022777"/>
    </source>
</evidence>
<evidence type="ECO:0000256" key="1">
    <source>
        <dbReference type="ARBA" id="ARBA00000085"/>
    </source>
</evidence>
<dbReference type="SMART" id="SM00388">
    <property type="entry name" value="HisKA"/>
    <property type="match status" value="1"/>
</dbReference>
<keyword evidence="5" id="KW-0418">Kinase</keyword>
<evidence type="ECO:0000259" key="9">
    <source>
        <dbReference type="PROSITE" id="PS50112"/>
    </source>
</evidence>
<dbReference type="GO" id="GO:0000155">
    <property type="term" value="F:phosphorelay sensor kinase activity"/>
    <property type="evidence" value="ECO:0007669"/>
    <property type="project" value="InterPro"/>
</dbReference>
<dbReference type="Gene3D" id="3.30.565.10">
    <property type="entry name" value="Histidine kinase-like ATPase, C-terminal domain"/>
    <property type="match status" value="1"/>
</dbReference>
<keyword evidence="7" id="KW-0812">Transmembrane</keyword>
<dbReference type="SUPFAM" id="SSF55785">
    <property type="entry name" value="PYP-like sensor domain (PAS domain)"/>
    <property type="match status" value="1"/>
</dbReference>
<feature type="domain" description="Histidine kinase" evidence="8">
    <location>
        <begin position="213"/>
        <end position="433"/>
    </location>
</feature>
<dbReference type="InterPro" id="IPR003661">
    <property type="entry name" value="HisK_dim/P_dom"/>
</dbReference>
<evidence type="ECO:0000256" key="4">
    <source>
        <dbReference type="ARBA" id="ARBA00022679"/>
    </source>
</evidence>
<dbReference type="EC" id="2.7.13.3" evidence="2"/>
<dbReference type="InterPro" id="IPR035965">
    <property type="entry name" value="PAS-like_dom_sf"/>
</dbReference>
<keyword evidence="4" id="KW-0808">Transferase</keyword>
<comment type="catalytic activity">
    <reaction evidence="1">
        <text>ATP + protein L-histidine = ADP + protein N-phospho-L-histidine.</text>
        <dbReference type="EC" id="2.7.13.3"/>
    </reaction>
</comment>
<comment type="caution">
    <text evidence="10">The sequence shown here is derived from an EMBL/GenBank/DDBJ whole genome shotgun (WGS) entry which is preliminary data.</text>
</comment>
<dbReference type="InterPro" id="IPR003594">
    <property type="entry name" value="HATPase_dom"/>
</dbReference>
<protein>
    <recommendedName>
        <fullName evidence="2">histidine kinase</fullName>
        <ecNumber evidence="2">2.7.13.3</ecNumber>
    </recommendedName>
</protein>
<evidence type="ECO:0000259" key="8">
    <source>
        <dbReference type="PROSITE" id="PS50109"/>
    </source>
</evidence>
<dbReference type="EMBL" id="MHLA01000013">
    <property type="protein sequence ID" value="OGY99808.1"/>
    <property type="molecule type" value="Genomic_DNA"/>
</dbReference>
<dbReference type="InterPro" id="IPR036097">
    <property type="entry name" value="HisK_dim/P_sf"/>
</dbReference>
<dbReference type="InterPro" id="IPR036890">
    <property type="entry name" value="HATPase_C_sf"/>
</dbReference>
<dbReference type="PROSITE" id="PS50112">
    <property type="entry name" value="PAS"/>
    <property type="match status" value="1"/>
</dbReference>
<feature type="domain" description="PAS" evidence="9">
    <location>
        <begin position="77"/>
        <end position="121"/>
    </location>
</feature>
<keyword evidence="6" id="KW-0902">Two-component regulatory system</keyword>
<dbReference type="Gene3D" id="3.30.450.20">
    <property type="entry name" value="PAS domain"/>
    <property type="match status" value="1"/>
</dbReference>
<dbReference type="PRINTS" id="PR00344">
    <property type="entry name" value="BCTRLSENSOR"/>
</dbReference>
<organism evidence="10 11">
    <name type="scientific">Candidatus Liptonbacteria bacterium RIFCSPLOWO2_01_FULL_52_25</name>
    <dbReference type="NCBI Taxonomy" id="1798650"/>
    <lineage>
        <taxon>Bacteria</taxon>
        <taxon>Candidatus Liptoniibacteriota</taxon>
    </lineage>
</organism>
<dbReference type="FunFam" id="3.30.565.10:FF:000006">
    <property type="entry name" value="Sensor histidine kinase WalK"/>
    <property type="match status" value="1"/>
</dbReference>
<dbReference type="Proteomes" id="UP000178880">
    <property type="component" value="Unassembled WGS sequence"/>
</dbReference>
<keyword evidence="7" id="KW-0472">Membrane</keyword>
<dbReference type="InterPro" id="IPR000014">
    <property type="entry name" value="PAS"/>
</dbReference>
<dbReference type="PANTHER" id="PTHR43711">
    <property type="entry name" value="TWO-COMPONENT HISTIDINE KINASE"/>
    <property type="match status" value="1"/>
</dbReference>
<keyword evidence="3" id="KW-0597">Phosphoprotein</keyword>
<reference evidence="10 11" key="1">
    <citation type="journal article" date="2016" name="Nat. Commun.">
        <title>Thousands of microbial genomes shed light on interconnected biogeochemical processes in an aquifer system.</title>
        <authorList>
            <person name="Anantharaman K."/>
            <person name="Brown C.T."/>
            <person name="Hug L.A."/>
            <person name="Sharon I."/>
            <person name="Castelle C.J."/>
            <person name="Probst A.J."/>
            <person name="Thomas B.C."/>
            <person name="Singh A."/>
            <person name="Wilkins M.J."/>
            <person name="Karaoz U."/>
            <person name="Brodie E.L."/>
            <person name="Williams K.H."/>
            <person name="Hubbard S.S."/>
            <person name="Banfield J.F."/>
        </authorList>
    </citation>
    <scope>NUCLEOTIDE SEQUENCE [LARGE SCALE GENOMIC DNA]</scope>
</reference>
<sequence>MDEQKNILAKLKEAITWPEMRMVWAILGLLLIAFAVGYRSFSPIILFIEGILFLALFFLTFFSVFQAAYSGRQGGVEQNELKGIFQSLDDGLIAYDKNFRVLFFNPAAEKLFMMDAKIVAGHQFQPQDVEKQAWRLLAQVMFTSLAPVVINRSESGKYPQVTDLSFTEPTLELRVSTAPIADGKGGVVGFMKIVRNRTRETALIKSKSEFLTVASHQLRSPVTDINWALESLGTDLGLSETSKTILEQATAASRELLKIIEDLLSVSKIEEGRFGYVFETEDIISFLNGILVQVAPLARRDGVKVYFDKPKDALPSVLIDPQKLSLAVNNLIVNAVRYNIENGEVVVKVEKRQDQPFLVISVKDTGIGITQDSIRNLFKKFYRADNALKTNPEGSGLGLYIAKNIIQAHGGKIWVESEPGRGTVFSFTLPTDPNLVPKHEASVEE</sequence>
<dbReference type="InterPro" id="IPR050736">
    <property type="entry name" value="Sensor_HK_Regulatory"/>
</dbReference>
<dbReference type="SUPFAM" id="SSF55874">
    <property type="entry name" value="ATPase domain of HSP90 chaperone/DNA topoisomerase II/histidine kinase"/>
    <property type="match status" value="1"/>
</dbReference>
<dbReference type="AlphaFoldDB" id="A0A1G2CEI5"/>
<dbReference type="CDD" id="cd00130">
    <property type="entry name" value="PAS"/>
    <property type="match status" value="1"/>
</dbReference>
<proteinExistence type="predicted"/>
<dbReference type="InterPro" id="IPR005467">
    <property type="entry name" value="His_kinase_dom"/>
</dbReference>
<dbReference type="Pfam" id="PF00512">
    <property type="entry name" value="HisKA"/>
    <property type="match status" value="1"/>
</dbReference>
<dbReference type="STRING" id="1798650.A2945_02320"/>
<evidence type="ECO:0000256" key="2">
    <source>
        <dbReference type="ARBA" id="ARBA00012438"/>
    </source>
</evidence>
<accession>A0A1G2CEI5</accession>
<evidence type="ECO:0000256" key="7">
    <source>
        <dbReference type="SAM" id="Phobius"/>
    </source>
</evidence>
<evidence type="ECO:0000256" key="6">
    <source>
        <dbReference type="ARBA" id="ARBA00023012"/>
    </source>
</evidence>
<dbReference type="SUPFAM" id="SSF47384">
    <property type="entry name" value="Homodimeric domain of signal transducing histidine kinase"/>
    <property type="match status" value="1"/>
</dbReference>
<dbReference type="InterPro" id="IPR004358">
    <property type="entry name" value="Sig_transdc_His_kin-like_C"/>
</dbReference>
<dbReference type="PANTHER" id="PTHR43711:SF31">
    <property type="entry name" value="HISTIDINE KINASE"/>
    <property type="match status" value="1"/>
</dbReference>
<evidence type="ECO:0000313" key="11">
    <source>
        <dbReference type="Proteomes" id="UP000178880"/>
    </source>
</evidence>
<evidence type="ECO:0000313" key="10">
    <source>
        <dbReference type="EMBL" id="OGY99808.1"/>
    </source>
</evidence>
<dbReference type="Gene3D" id="1.10.287.130">
    <property type="match status" value="1"/>
</dbReference>
<feature type="transmembrane region" description="Helical" evidence="7">
    <location>
        <begin position="44"/>
        <end position="65"/>
    </location>
</feature>
<dbReference type="PROSITE" id="PS50109">
    <property type="entry name" value="HIS_KIN"/>
    <property type="match status" value="1"/>
</dbReference>
<keyword evidence="7" id="KW-1133">Transmembrane helix</keyword>
<dbReference type="CDD" id="cd00075">
    <property type="entry name" value="HATPase"/>
    <property type="match status" value="1"/>
</dbReference>
<dbReference type="Pfam" id="PF02518">
    <property type="entry name" value="HATPase_c"/>
    <property type="match status" value="1"/>
</dbReference>
<name>A0A1G2CEI5_9BACT</name>
<dbReference type="CDD" id="cd00082">
    <property type="entry name" value="HisKA"/>
    <property type="match status" value="1"/>
</dbReference>
<gene>
    <name evidence="10" type="ORF">A2945_02320</name>
</gene>